<accession>A0A9X0CZ90</accession>
<keyword evidence="3" id="KW-1185">Reference proteome</keyword>
<dbReference type="Proteomes" id="UP001163046">
    <property type="component" value="Unassembled WGS sequence"/>
</dbReference>
<evidence type="ECO:0000256" key="1">
    <source>
        <dbReference type="SAM" id="MobiDB-lite"/>
    </source>
</evidence>
<feature type="compositionally biased region" description="Basic and acidic residues" evidence="1">
    <location>
        <begin position="1"/>
        <end position="16"/>
    </location>
</feature>
<name>A0A9X0CZ90_9CNID</name>
<evidence type="ECO:0000313" key="2">
    <source>
        <dbReference type="EMBL" id="KAJ7381417.1"/>
    </source>
</evidence>
<feature type="region of interest" description="Disordered" evidence="1">
    <location>
        <begin position="51"/>
        <end position="71"/>
    </location>
</feature>
<dbReference type="EMBL" id="MU826350">
    <property type="protein sequence ID" value="KAJ7381417.1"/>
    <property type="molecule type" value="Genomic_DNA"/>
</dbReference>
<protein>
    <submittedName>
        <fullName evidence="2">Uncharacterized protein</fullName>
    </submittedName>
</protein>
<gene>
    <name evidence="2" type="ORF">OS493_001552</name>
</gene>
<feature type="region of interest" description="Disordered" evidence="1">
    <location>
        <begin position="1"/>
        <end position="30"/>
    </location>
</feature>
<dbReference type="OrthoDB" id="5955497at2759"/>
<reference evidence="2" key="1">
    <citation type="submission" date="2023-01" db="EMBL/GenBank/DDBJ databases">
        <title>Genome assembly of the deep-sea coral Lophelia pertusa.</title>
        <authorList>
            <person name="Herrera S."/>
            <person name="Cordes E."/>
        </authorList>
    </citation>
    <scope>NUCLEOTIDE SEQUENCE</scope>
    <source>
        <strain evidence="2">USNM1676648</strain>
        <tissue evidence="2">Polyp</tissue>
    </source>
</reference>
<evidence type="ECO:0000313" key="3">
    <source>
        <dbReference type="Proteomes" id="UP001163046"/>
    </source>
</evidence>
<organism evidence="2 3">
    <name type="scientific">Desmophyllum pertusum</name>
    <dbReference type="NCBI Taxonomy" id="174260"/>
    <lineage>
        <taxon>Eukaryota</taxon>
        <taxon>Metazoa</taxon>
        <taxon>Cnidaria</taxon>
        <taxon>Anthozoa</taxon>
        <taxon>Hexacorallia</taxon>
        <taxon>Scleractinia</taxon>
        <taxon>Caryophylliina</taxon>
        <taxon>Caryophylliidae</taxon>
        <taxon>Desmophyllum</taxon>
    </lineage>
</organism>
<sequence>MAPKKVKDSQTVRKDYQPSTSSRSVNEKKVVTTISTCSKTNDSDQLMMNTNEEESQCSNQDDKAEHSKQHIPVKVSPKPDEIIGYVQTVSPLKRNRSGTMDYSDVTFQVHGGKRQRAVCFSKTKRQLSKDSETFFINDMTYISNPRPEEYSFQFEDQYCHSDIA</sequence>
<proteinExistence type="predicted"/>
<dbReference type="AlphaFoldDB" id="A0A9X0CZ90"/>
<comment type="caution">
    <text evidence="2">The sequence shown here is derived from an EMBL/GenBank/DDBJ whole genome shotgun (WGS) entry which is preliminary data.</text>
</comment>